<reference evidence="2" key="1">
    <citation type="submission" date="2021-02" db="EMBL/GenBank/DDBJ databases">
        <authorList>
            <person name="Cremers G."/>
            <person name="Picone N."/>
        </authorList>
    </citation>
    <scope>NUCLEOTIDE SEQUENCE</scope>
    <source>
        <strain evidence="2">PQ17</strain>
    </source>
</reference>
<protein>
    <submittedName>
        <fullName evidence="2">Uncharacterized protein</fullName>
    </submittedName>
</protein>
<keyword evidence="3" id="KW-1185">Reference proteome</keyword>
<gene>
    <name evidence="2" type="ORF">MPNT_70042</name>
</gene>
<accession>A0A8J2FPQ4</accession>
<evidence type="ECO:0000256" key="1">
    <source>
        <dbReference type="SAM" id="MobiDB-lite"/>
    </source>
</evidence>
<comment type="caution">
    <text evidence="2">The sequence shown here is derived from an EMBL/GenBank/DDBJ whole genome shotgun (WGS) entry which is preliminary data.</text>
</comment>
<evidence type="ECO:0000313" key="3">
    <source>
        <dbReference type="Proteomes" id="UP000663859"/>
    </source>
</evidence>
<proteinExistence type="predicted"/>
<organism evidence="2 3">
    <name type="scientific">Candidatus Methylacidithermus pantelleriae</name>
    <dbReference type="NCBI Taxonomy" id="2744239"/>
    <lineage>
        <taxon>Bacteria</taxon>
        <taxon>Pseudomonadati</taxon>
        <taxon>Verrucomicrobiota</taxon>
        <taxon>Methylacidiphilae</taxon>
        <taxon>Methylacidiphilales</taxon>
        <taxon>Methylacidiphilaceae</taxon>
        <taxon>Candidatus Methylacidithermus</taxon>
    </lineage>
</organism>
<feature type="region of interest" description="Disordered" evidence="1">
    <location>
        <begin position="44"/>
        <end position="63"/>
    </location>
</feature>
<dbReference type="Proteomes" id="UP000663859">
    <property type="component" value="Unassembled WGS sequence"/>
</dbReference>
<evidence type="ECO:0000313" key="2">
    <source>
        <dbReference type="EMBL" id="CAF0704490.1"/>
    </source>
</evidence>
<sequence>MRQFFRIQSNFFVFPFSFGFSRRVANSMFQPSRFGHFPIEKLSSLGTEPKRGTHNHAPCDARR</sequence>
<dbReference type="EMBL" id="CAJNOB010000067">
    <property type="protein sequence ID" value="CAF0704490.1"/>
    <property type="molecule type" value="Genomic_DNA"/>
</dbReference>
<name>A0A8J2FPQ4_9BACT</name>
<dbReference type="AlphaFoldDB" id="A0A8J2FPQ4"/>